<reference evidence="2 3" key="1">
    <citation type="submission" date="2018-06" db="EMBL/GenBank/DDBJ databases">
        <title>The draft genome sequence of Crocinitomix sp. SM1701.</title>
        <authorList>
            <person name="Zhang X."/>
        </authorList>
    </citation>
    <scope>NUCLEOTIDE SEQUENCE [LARGE SCALE GENOMIC DNA]</scope>
    <source>
        <strain evidence="2 3">SM1701</strain>
    </source>
</reference>
<proteinExistence type="predicted"/>
<dbReference type="Pfam" id="PF04338">
    <property type="entry name" value="DUF481"/>
    <property type="match status" value="1"/>
</dbReference>
<organism evidence="2 3">
    <name type="scientific">Putridiphycobacter roseus</name>
    <dbReference type="NCBI Taxonomy" id="2219161"/>
    <lineage>
        <taxon>Bacteria</taxon>
        <taxon>Pseudomonadati</taxon>
        <taxon>Bacteroidota</taxon>
        <taxon>Flavobacteriia</taxon>
        <taxon>Flavobacteriales</taxon>
        <taxon>Crocinitomicaceae</taxon>
        <taxon>Putridiphycobacter</taxon>
    </lineage>
</organism>
<gene>
    <name evidence="2" type="ORF">DNU06_06460</name>
</gene>
<feature type="chain" id="PRO_5015914352" description="DUF3078 domain-containing protein" evidence="1">
    <location>
        <begin position="20"/>
        <end position="297"/>
    </location>
</feature>
<dbReference type="EMBL" id="QKSB01000003">
    <property type="protein sequence ID" value="PZE17466.1"/>
    <property type="molecule type" value="Genomic_DNA"/>
</dbReference>
<comment type="caution">
    <text evidence="2">The sequence shown here is derived from an EMBL/GenBank/DDBJ whole genome shotgun (WGS) entry which is preliminary data.</text>
</comment>
<dbReference type="OrthoDB" id="1495718at2"/>
<protein>
    <recommendedName>
        <fullName evidence="4">DUF3078 domain-containing protein</fullName>
    </recommendedName>
</protein>
<dbReference type="Pfam" id="PF11276">
    <property type="entry name" value="DUF3078"/>
    <property type="match status" value="1"/>
</dbReference>
<accession>A0A2W1NHR1</accession>
<evidence type="ECO:0000256" key="1">
    <source>
        <dbReference type="SAM" id="SignalP"/>
    </source>
</evidence>
<keyword evidence="3" id="KW-1185">Reference proteome</keyword>
<keyword evidence="1" id="KW-0732">Signal</keyword>
<name>A0A2W1NHR1_9FLAO</name>
<dbReference type="RefSeq" id="WP_111062427.1">
    <property type="nucleotide sequence ID" value="NZ_JBHUCU010000027.1"/>
</dbReference>
<dbReference type="InterPro" id="IPR007433">
    <property type="entry name" value="DUF481"/>
</dbReference>
<evidence type="ECO:0000313" key="2">
    <source>
        <dbReference type="EMBL" id="PZE17466.1"/>
    </source>
</evidence>
<sequence>MKKIILATAFLGAVFSSLGQDTEETPTDWTFKAVGGLNGTHASFKNWNAGGQNTISWIALFDAQANWKKDKYRWENGLNLAYGQNRILRNPWAKTDDVIALFSKFGYNIYKPLDLALLVDYKSQFDLSTAADGNILSKFMAPGYLTIALGLDYHPNDKFQVLVSPLTAKMTFVNDFTLSQAGAFGVEVGEVFRAEYGAFIKMLYTDKIMHNVTFKGRLEMFSNYLNNPQNIDINAEVLFDFKINKWLSASWSSTVIYDDDIKIQQLNDDGSNLGTPVALAQIKNILSLGIRYTFVDK</sequence>
<evidence type="ECO:0008006" key="4">
    <source>
        <dbReference type="Google" id="ProtNLM"/>
    </source>
</evidence>
<evidence type="ECO:0000313" key="3">
    <source>
        <dbReference type="Proteomes" id="UP000249248"/>
    </source>
</evidence>
<dbReference type="InterPro" id="IPR021428">
    <property type="entry name" value="DUF3078"/>
</dbReference>
<dbReference type="Proteomes" id="UP000249248">
    <property type="component" value="Unassembled WGS sequence"/>
</dbReference>
<feature type="signal peptide" evidence="1">
    <location>
        <begin position="1"/>
        <end position="19"/>
    </location>
</feature>
<dbReference type="AlphaFoldDB" id="A0A2W1NHR1"/>